<feature type="compositionally biased region" description="Polar residues" evidence="3">
    <location>
        <begin position="624"/>
        <end position="634"/>
    </location>
</feature>
<feature type="compositionally biased region" description="Polar residues" evidence="3">
    <location>
        <begin position="20"/>
        <end position="32"/>
    </location>
</feature>
<gene>
    <name evidence="5" type="ORF">N7482_008371</name>
</gene>
<dbReference type="GO" id="GO:0005769">
    <property type="term" value="C:early endosome"/>
    <property type="evidence" value="ECO:0007669"/>
    <property type="project" value="TreeGrafter"/>
</dbReference>
<evidence type="ECO:0000259" key="4">
    <source>
        <dbReference type="PROSITE" id="PS51207"/>
    </source>
</evidence>
<sequence length="772" mass="81713">MNDSLRPGLQPVSHLKAGPTISSSRSTAQPFSVQPALTRPSSRLRMPRQSIREDPVDSTSDKATVALIRRVLCPQTSGHGAASPLYALLAIIIKDFVYSWYSKITSDQALVNEVLQVVAHCTRALEQRMRRVDVAQLALDEIPALLEAHILSYRLAKQQSHLSGLPTSHRALYHELNPHPALSPVPDPTDPDTISAQAENEAVYRRLLASGTLAVLLPTEDLENSSLRMLVSDILSDLILGKEVAGRVCEGWFFWEAITKVTAIVSQKTSGHTGPVNDVAASRLARFGLLPHEDNSAKSPPATQSRATIWIWTVLQSIYLGYVALRFIGTGLFRVASNPGQGYSHGAGVSFHAATPALPKREGLDSSSSGGVTGKRPVLDYRVCSMMSQLLGISQRMPWLSGLLALVKHLILAGPGRLGDAEGVLDRFLQETIEEYVLPPTLLPNLLLATRSALFPTNTRSAALAPAVNTGTARAPAPQLSVQTPTPGGKFPLAVSAISTSTPFSEGVWAAGVDASDTVGKDYTGHSDSSSVGVGVGSGGDHLPTPLLSSSSPTLVTTPAIDNVQHVQHVQHVSADVSTGPEQTNGLSSSEIAAIKRRCAASLLAVIPRTVARTLFGVPPPASSDRTCSAATGNSPSSTISFPSPPSSVDEGGGGRQRSSLQGKGTVKPSQTSALSSSASTLPGPINGTGNAPAAQGTDEQDDESDVDPEELYFLEAIETDLLDLLADEYCNKHLVYSIIETILARLLPEMTERSIEDLMEDRGVASVPGGF</sequence>
<evidence type="ECO:0000256" key="3">
    <source>
        <dbReference type="SAM" id="MobiDB-lite"/>
    </source>
</evidence>
<feature type="domain" description="PXA" evidence="4">
    <location>
        <begin position="78"/>
        <end position="264"/>
    </location>
</feature>
<dbReference type="GeneID" id="81429671"/>
<accession>A0A9W9LHF3</accession>
<evidence type="ECO:0000313" key="5">
    <source>
        <dbReference type="EMBL" id="KAJ5157271.1"/>
    </source>
</evidence>
<reference evidence="5" key="1">
    <citation type="submission" date="2022-11" db="EMBL/GenBank/DDBJ databases">
        <authorList>
            <person name="Petersen C."/>
        </authorList>
    </citation>
    <scope>NUCLEOTIDE SEQUENCE</scope>
    <source>
        <strain evidence="5">IBT 26290</strain>
    </source>
</reference>
<evidence type="ECO:0000313" key="6">
    <source>
        <dbReference type="Proteomes" id="UP001149163"/>
    </source>
</evidence>
<dbReference type="PROSITE" id="PS51207">
    <property type="entry name" value="PXA"/>
    <property type="match status" value="1"/>
</dbReference>
<protein>
    <recommendedName>
        <fullName evidence="4">PXA domain-containing protein</fullName>
    </recommendedName>
</protein>
<dbReference type="PANTHER" id="PTHR22999:SF23">
    <property type="entry name" value="SORTING NEXIN-16"/>
    <property type="match status" value="1"/>
</dbReference>
<dbReference type="InterPro" id="IPR003114">
    <property type="entry name" value="Phox_assoc"/>
</dbReference>
<dbReference type="PANTHER" id="PTHR22999">
    <property type="entry name" value="PX SERINE/THREONINE KINASE PXK"/>
    <property type="match status" value="1"/>
</dbReference>
<dbReference type="Proteomes" id="UP001149163">
    <property type="component" value="Unassembled WGS sequence"/>
</dbReference>
<dbReference type="EMBL" id="JAPQKN010000006">
    <property type="protein sequence ID" value="KAJ5157271.1"/>
    <property type="molecule type" value="Genomic_DNA"/>
</dbReference>
<evidence type="ECO:0000256" key="1">
    <source>
        <dbReference type="ARBA" id="ARBA00004496"/>
    </source>
</evidence>
<dbReference type="OrthoDB" id="5582218at2759"/>
<evidence type="ECO:0000256" key="2">
    <source>
        <dbReference type="ARBA" id="ARBA00022490"/>
    </source>
</evidence>
<comment type="subcellular location">
    <subcellularLocation>
        <location evidence="1">Cytoplasm</location>
    </subcellularLocation>
</comment>
<dbReference type="GO" id="GO:0045022">
    <property type="term" value="P:early endosome to late endosome transport"/>
    <property type="evidence" value="ECO:0007669"/>
    <property type="project" value="TreeGrafter"/>
</dbReference>
<name>A0A9W9LHF3_9EURO</name>
<proteinExistence type="predicted"/>
<feature type="compositionally biased region" description="Low complexity" evidence="3">
    <location>
        <begin position="672"/>
        <end position="682"/>
    </location>
</feature>
<keyword evidence="6" id="KW-1185">Reference proteome</keyword>
<reference evidence="5" key="2">
    <citation type="journal article" date="2023" name="IMA Fungus">
        <title>Comparative genomic study of the Penicillium genus elucidates a diverse pangenome and 15 lateral gene transfer events.</title>
        <authorList>
            <person name="Petersen C."/>
            <person name="Sorensen T."/>
            <person name="Nielsen M.R."/>
            <person name="Sondergaard T.E."/>
            <person name="Sorensen J.L."/>
            <person name="Fitzpatrick D.A."/>
            <person name="Frisvad J.C."/>
            <person name="Nielsen K.L."/>
        </authorList>
    </citation>
    <scope>NUCLEOTIDE SEQUENCE</scope>
    <source>
        <strain evidence="5">IBT 26290</strain>
    </source>
</reference>
<feature type="region of interest" description="Disordered" evidence="3">
    <location>
        <begin position="616"/>
        <end position="707"/>
    </location>
</feature>
<dbReference type="SMART" id="SM00313">
    <property type="entry name" value="PXA"/>
    <property type="match status" value="1"/>
</dbReference>
<feature type="region of interest" description="Disordered" evidence="3">
    <location>
        <begin position="1"/>
        <end position="58"/>
    </location>
</feature>
<organism evidence="5 6">
    <name type="scientific">Penicillium canariense</name>
    <dbReference type="NCBI Taxonomy" id="189055"/>
    <lineage>
        <taxon>Eukaryota</taxon>
        <taxon>Fungi</taxon>
        <taxon>Dikarya</taxon>
        <taxon>Ascomycota</taxon>
        <taxon>Pezizomycotina</taxon>
        <taxon>Eurotiomycetes</taxon>
        <taxon>Eurotiomycetidae</taxon>
        <taxon>Eurotiales</taxon>
        <taxon>Aspergillaceae</taxon>
        <taxon>Penicillium</taxon>
    </lineage>
</organism>
<comment type="caution">
    <text evidence="5">The sequence shown here is derived from an EMBL/GenBank/DDBJ whole genome shotgun (WGS) entry which is preliminary data.</text>
</comment>
<keyword evidence="2" id="KW-0963">Cytoplasm</keyword>
<dbReference type="GO" id="GO:0005770">
    <property type="term" value="C:late endosome"/>
    <property type="evidence" value="ECO:0007669"/>
    <property type="project" value="TreeGrafter"/>
</dbReference>
<dbReference type="Pfam" id="PF02194">
    <property type="entry name" value="PXA"/>
    <property type="match status" value="1"/>
</dbReference>
<dbReference type="InterPro" id="IPR051837">
    <property type="entry name" value="SortingNexin/PXDomain-PKLike"/>
</dbReference>
<dbReference type="GO" id="GO:0035091">
    <property type="term" value="F:phosphatidylinositol binding"/>
    <property type="evidence" value="ECO:0007669"/>
    <property type="project" value="TreeGrafter"/>
</dbReference>
<dbReference type="AlphaFoldDB" id="A0A9W9LHF3"/>
<dbReference type="RefSeq" id="XP_056540260.1">
    <property type="nucleotide sequence ID" value="XM_056690495.1"/>
</dbReference>